<name>A0A2K1JI34_PHYPA</name>
<keyword evidence="5" id="KW-1185">Reference proteome</keyword>
<feature type="chain" id="PRO_5036318958" evidence="2">
    <location>
        <begin position="48"/>
        <end position="109"/>
    </location>
</feature>
<protein>
    <submittedName>
        <fullName evidence="3 4">Uncharacterized protein</fullName>
    </submittedName>
</protein>
<feature type="compositionally biased region" description="Basic and acidic residues" evidence="1">
    <location>
        <begin position="100"/>
        <end position="109"/>
    </location>
</feature>
<dbReference type="EMBL" id="ABEU02000014">
    <property type="protein sequence ID" value="PNR40966.1"/>
    <property type="molecule type" value="Genomic_DNA"/>
</dbReference>
<dbReference type="AlphaFoldDB" id="A0A2K1JI34"/>
<reference evidence="3 5" key="2">
    <citation type="journal article" date="2018" name="Plant J.">
        <title>The Physcomitrella patens chromosome-scale assembly reveals moss genome structure and evolution.</title>
        <authorList>
            <person name="Lang D."/>
            <person name="Ullrich K.K."/>
            <person name="Murat F."/>
            <person name="Fuchs J."/>
            <person name="Jenkins J."/>
            <person name="Haas F.B."/>
            <person name="Piednoel M."/>
            <person name="Gundlach H."/>
            <person name="Van Bel M."/>
            <person name="Meyberg R."/>
            <person name="Vives C."/>
            <person name="Morata J."/>
            <person name="Symeonidi A."/>
            <person name="Hiss M."/>
            <person name="Muchero W."/>
            <person name="Kamisugi Y."/>
            <person name="Saleh O."/>
            <person name="Blanc G."/>
            <person name="Decker E.L."/>
            <person name="van Gessel N."/>
            <person name="Grimwood J."/>
            <person name="Hayes R.D."/>
            <person name="Graham S.W."/>
            <person name="Gunter L.E."/>
            <person name="McDaniel S.F."/>
            <person name="Hoernstein S.N.W."/>
            <person name="Larsson A."/>
            <person name="Li F.W."/>
            <person name="Perroud P.F."/>
            <person name="Phillips J."/>
            <person name="Ranjan P."/>
            <person name="Rokshar D.S."/>
            <person name="Rothfels C.J."/>
            <person name="Schneider L."/>
            <person name="Shu S."/>
            <person name="Stevenson D.W."/>
            <person name="Thummler F."/>
            <person name="Tillich M."/>
            <person name="Villarreal Aguilar J.C."/>
            <person name="Widiez T."/>
            <person name="Wong G.K."/>
            <person name="Wymore A."/>
            <person name="Zhang Y."/>
            <person name="Zimmer A.D."/>
            <person name="Quatrano R.S."/>
            <person name="Mayer K.F.X."/>
            <person name="Goodstein D."/>
            <person name="Casacuberta J.M."/>
            <person name="Vandepoele K."/>
            <person name="Reski R."/>
            <person name="Cuming A.C."/>
            <person name="Tuskan G.A."/>
            <person name="Maumus F."/>
            <person name="Salse J."/>
            <person name="Schmutz J."/>
            <person name="Rensing S.A."/>
        </authorList>
    </citation>
    <scope>NUCLEOTIDE SEQUENCE [LARGE SCALE GENOMIC DNA]</scope>
    <source>
        <strain evidence="4 5">cv. Gransden 2004</strain>
    </source>
</reference>
<feature type="region of interest" description="Disordered" evidence="1">
    <location>
        <begin position="69"/>
        <end position="109"/>
    </location>
</feature>
<evidence type="ECO:0000256" key="2">
    <source>
        <dbReference type="SAM" id="SignalP"/>
    </source>
</evidence>
<dbReference type="InParanoid" id="A0A2K1JI34"/>
<dbReference type="Gramene" id="Pp3c14_11509V3.1">
    <property type="protein sequence ID" value="PAC:32960279.CDS.1"/>
    <property type="gene ID" value="Pp3c14_11509"/>
</dbReference>
<organism evidence="3">
    <name type="scientific">Physcomitrium patens</name>
    <name type="common">Spreading-leaved earth moss</name>
    <name type="synonym">Physcomitrella patens</name>
    <dbReference type="NCBI Taxonomy" id="3218"/>
    <lineage>
        <taxon>Eukaryota</taxon>
        <taxon>Viridiplantae</taxon>
        <taxon>Streptophyta</taxon>
        <taxon>Embryophyta</taxon>
        <taxon>Bryophyta</taxon>
        <taxon>Bryophytina</taxon>
        <taxon>Bryopsida</taxon>
        <taxon>Funariidae</taxon>
        <taxon>Funariales</taxon>
        <taxon>Funariaceae</taxon>
        <taxon>Physcomitrium</taxon>
    </lineage>
</organism>
<evidence type="ECO:0000256" key="1">
    <source>
        <dbReference type="SAM" id="MobiDB-lite"/>
    </source>
</evidence>
<feature type="signal peptide" evidence="2">
    <location>
        <begin position="1"/>
        <end position="47"/>
    </location>
</feature>
<evidence type="ECO:0000313" key="3">
    <source>
        <dbReference type="EMBL" id="PNR40966.1"/>
    </source>
</evidence>
<proteinExistence type="predicted"/>
<accession>A0A2K1JI34</accession>
<reference evidence="4" key="3">
    <citation type="submission" date="2020-12" db="UniProtKB">
        <authorList>
            <consortium name="EnsemblPlants"/>
        </authorList>
    </citation>
    <scope>IDENTIFICATION</scope>
</reference>
<dbReference type="EnsemblPlants" id="Pp3c14_11509V3.1">
    <property type="protein sequence ID" value="PAC:32960279.CDS.1"/>
    <property type="gene ID" value="Pp3c14_11509"/>
</dbReference>
<gene>
    <name evidence="3" type="ORF">PHYPA_018369</name>
</gene>
<reference evidence="3 5" key="1">
    <citation type="journal article" date="2008" name="Science">
        <title>The Physcomitrella genome reveals evolutionary insights into the conquest of land by plants.</title>
        <authorList>
            <person name="Rensing S."/>
            <person name="Lang D."/>
            <person name="Zimmer A."/>
            <person name="Terry A."/>
            <person name="Salamov A."/>
            <person name="Shapiro H."/>
            <person name="Nishiyama T."/>
            <person name="Perroud P.-F."/>
            <person name="Lindquist E."/>
            <person name="Kamisugi Y."/>
            <person name="Tanahashi T."/>
            <person name="Sakakibara K."/>
            <person name="Fujita T."/>
            <person name="Oishi K."/>
            <person name="Shin-I T."/>
            <person name="Kuroki Y."/>
            <person name="Toyoda A."/>
            <person name="Suzuki Y."/>
            <person name="Hashimoto A."/>
            <person name="Yamaguchi K."/>
            <person name="Sugano A."/>
            <person name="Kohara Y."/>
            <person name="Fujiyama A."/>
            <person name="Anterola A."/>
            <person name="Aoki S."/>
            <person name="Ashton N."/>
            <person name="Barbazuk W.B."/>
            <person name="Barker E."/>
            <person name="Bennetzen J."/>
            <person name="Bezanilla M."/>
            <person name="Blankenship R."/>
            <person name="Cho S.H."/>
            <person name="Dutcher S."/>
            <person name="Estelle M."/>
            <person name="Fawcett J.A."/>
            <person name="Gundlach H."/>
            <person name="Hanada K."/>
            <person name="Heyl A."/>
            <person name="Hicks K.A."/>
            <person name="Hugh J."/>
            <person name="Lohr M."/>
            <person name="Mayer K."/>
            <person name="Melkozernov A."/>
            <person name="Murata T."/>
            <person name="Nelson D."/>
            <person name="Pils B."/>
            <person name="Prigge M."/>
            <person name="Reiss B."/>
            <person name="Renner T."/>
            <person name="Rombauts S."/>
            <person name="Rushton P."/>
            <person name="Sanderfoot A."/>
            <person name="Schween G."/>
            <person name="Shiu S.-H."/>
            <person name="Stueber K."/>
            <person name="Theodoulou F.L."/>
            <person name="Tu H."/>
            <person name="Van de Peer Y."/>
            <person name="Verrier P.J."/>
            <person name="Waters E."/>
            <person name="Wood A."/>
            <person name="Yang L."/>
            <person name="Cove D."/>
            <person name="Cuming A."/>
            <person name="Hasebe M."/>
            <person name="Lucas S."/>
            <person name="Mishler D.B."/>
            <person name="Reski R."/>
            <person name="Grigoriev I."/>
            <person name="Quatrano R.S."/>
            <person name="Boore J.L."/>
        </authorList>
    </citation>
    <scope>NUCLEOTIDE SEQUENCE [LARGE SCALE GENOMIC DNA]</scope>
    <source>
        <strain evidence="4 5">cv. Gransden 2004</strain>
    </source>
</reference>
<dbReference type="Proteomes" id="UP000006727">
    <property type="component" value="Chromosome 14"/>
</dbReference>
<keyword evidence="2" id="KW-0732">Signal</keyword>
<evidence type="ECO:0000313" key="4">
    <source>
        <dbReference type="EnsemblPlants" id="PAC:32960279.CDS.1"/>
    </source>
</evidence>
<evidence type="ECO:0000313" key="5">
    <source>
        <dbReference type="Proteomes" id="UP000006727"/>
    </source>
</evidence>
<sequence>MRLTEGLRGNEDVCASVFVSQPVRHPSMVILLLLLLLLLGPLQQCSSRSTGAGSDSILDMTRYFMPSPLNDTFPQYDRNHSSSSNPPPLPRTYPHTNTHTHRETDRQTD</sequence>